<evidence type="ECO:0000313" key="1">
    <source>
        <dbReference type="EMBL" id="SVB24129.1"/>
    </source>
</evidence>
<gene>
    <name evidence="1" type="ORF">METZ01_LOCUS176983</name>
</gene>
<dbReference type="AlphaFoldDB" id="A0A382CE52"/>
<sequence>ADDISFIANNNKIKNISRGQYASKLITHDILTKQIAQHEYDGLQDFKDCDHLEEWPSIGYSKVEAQVGNTFRTSFAPPLSDKEFTSRGDYINDMTDSAVSFYPKHKSMYGASTAETYDNKVEDWKLQHNGQMSLYDGVTLLVQCAGVSTLRVGQTIKVFVLAPETTSKGEFDVATDKYMSGKYMITSIRHIFKNKKQLEYKMFIELSKDRLDELPTPRPIRKKGSIEV</sequence>
<name>A0A382CE52_9ZZZZ</name>
<organism evidence="1">
    <name type="scientific">marine metagenome</name>
    <dbReference type="NCBI Taxonomy" id="408172"/>
    <lineage>
        <taxon>unclassified sequences</taxon>
        <taxon>metagenomes</taxon>
        <taxon>ecological metagenomes</taxon>
    </lineage>
</organism>
<dbReference type="EMBL" id="UINC01033989">
    <property type="protein sequence ID" value="SVB24129.1"/>
    <property type="molecule type" value="Genomic_DNA"/>
</dbReference>
<proteinExistence type="predicted"/>
<reference evidence="1" key="1">
    <citation type="submission" date="2018-05" db="EMBL/GenBank/DDBJ databases">
        <authorList>
            <person name="Lanie J.A."/>
            <person name="Ng W.-L."/>
            <person name="Kazmierczak K.M."/>
            <person name="Andrzejewski T.M."/>
            <person name="Davidsen T.M."/>
            <person name="Wayne K.J."/>
            <person name="Tettelin H."/>
            <person name="Glass J.I."/>
            <person name="Rusch D."/>
            <person name="Podicherti R."/>
            <person name="Tsui H.-C.T."/>
            <person name="Winkler M.E."/>
        </authorList>
    </citation>
    <scope>NUCLEOTIDE SEQUENCE</scope>
</reference>
<accession>A0A382CE52</accession>
<protein>
    <submittedName>
        <fullName evidence="1">Uncharacterized protein</fullName>
    </submittedName>
</protein>
<feature type="non-terminal residue" evidence="1">
    <location>
        <position position="1"/>
    </location>
</feature>